<keyword evidence="3" id="KW-1185">Reference proteome</keyword>
<dbReference type="InterPro" id="IPR036291">
    <property type="entry name" value="NAD(P)-bd_dom_sf"/>
</dbReference>
<dbReference type="GO" id="GO:0005737">
    <property type="term" value="C:cytoplasm"/>
    <property type="evidence" value="ECO:0007669"/>
    <property type="project" value="TreeGrafter"/>
</dbReference>
<comment type="caution">
    <text evidence="2">The sequence shown here is derived from an EMBL/GenBank/DDBJ whole genome shotgun (WGS) entry which is preliminary data.</text>
</comment>
<evidence type="ECO:0000256" key="1">
    <source>
        <dbReference type="ARBA" id="ARBA00008903"/>
    </source>
</evidence>
<dbReference type="PANTHER" id="PTHR13812:SF19">
    <property type="entry name" value="KETIMINE REDUCTASE MU-CRYSTALLIN"/>
    <property type="match status" value="1"/>
</dbReference>
<evidence type="ECO:0000313" key="3">
    <source>
        <dbReference type="Proteomes" id="UP000307173"/>
    </source>
</evidence>
<evidence type="ECO:0008006" key="4">
    <source>
        <dbReference type="Google" id="ProtNLM"/>
    </source>
</evidence>
<dbReference type="Gene3D" id="3.30.1780.10">
    <property type="entry name" value="ornithine cyclodeaminase, domain 1"/>
    <property type="match status" value="1"/>
</dbReference>
<evidence type="ECO:0000313" key="2">
    <source>
        <dbReference type="EMBL" id="TID30016.1"/>
    </source>
</evidence>
<proteinExistence type="inferred from homology"/>
<dbReference type="InterPro" id="IPR003462">
    <property type="entry name" value="ODC_Mu_crystall"/>
</dbReference>
<comment type="similarity">
    <text evidence="1">Belongs to the ornithine cyclodeaminase/mu-crystallin family.</text>
</comment>
<dbReference type="STRING" id="52247.A0A4T0X3R0"/>
<dbReference type="PANTHER" id="PTHR13812">
    <property type="entry name" value="KETIMINE REDUCTASE MU-CRYSTALLIN"/>
    <property type="match status" value="1"/>
</dbReference>
<dbReference type="OrthoDB" id="41492at2759"/>
<organism evidence="2 3">
    <name type="scientific">Pichia inconspicua</name>
    <dbReference type="NCBI Taxonomy" id="52247"/>
    <lineage>
        <taxon>Eukaryota</taxon>
        <taxon>Fungi</taxon>
        <taxon>Dikarya</taxon>
        <taxon>Ascomycota</taxon>
        <taxon>Saccharomycotina</taxon>
        <taxon>Pichiomycetes</taxon>
        <taxon>Pichiales</taxon>
        <taxon>Pichiaceae</taxon>
        <taxon>Pichia</taxon>
    </lineage>
</organism>
<protein>
    <recommendedName>
        <fullName evidence="4">Quinate/shikimate 5-dehydrogenase/glutamyl-tRNA reductase domain-containing protein</fullName>
    </recommendedName>
</protein>
<gene>
    <name evidence="2" type="ORF">CANINC_001385</name>
</gene>
<dbReference type="Pfam" id="PF02423">
    <property type="entry name" value="OCD_Mu_crystall"/>
    <property type="match status" value="1"/>
</dbReference>
<sequence>MLVLKNDVIKNLFSNLDIPGVQDYQNTLLDALREYKTDPSIIPPRIVKSTEFGCTHLFMASTGSTVGMKAITGSKEGFKGITTVLDKKTGYPLGVINGATLTAFRTALCNTLPLVKVFPLDANYESETLVVFGVGDQAIWHIKLAMILYPNRFTRVVISNRTVSKAEQLCNELQLEHKSTKFEAVGLPSGKSDDPLLEIFKTTSVVFTCIPTSQPTITTKLVQQLKKQCFIGAIGSYKPHMTEIEGDVLRKYILEKGGKIVVDSTEHCLHEAGEFIINEINEDSLVEISSLYENGNKNEWIKNQTIVVSKLVGLCIMDVSVGNLCLEKAKNSGNALDILDF</sequence>
<dbReference type="Gene3D" id="3.40.50.720">
    <property type="entry name" value="NAD(P)-binding Rossmann-like Domain"/>
    <property type="match status" value="1"/>
</dbReference>
<dbReference type="SUPFAM" id="SSF51735">
    <property type="entry name" value="NAD(P)-binding Rossmann-fold domains"/>
    <property type="match status" value="1"/>
</dbReference>
<dbReference type="AlphaFoldDB" id="A0A4T0X3R0"/>
<reference evidence="2 3" key="1">
    <citation type="journal article" date="2019" name="Front. Genet.">
        <title>Whole-Genome Sequencing of the Opportunistic Yeast Pathogen Candida inconspicua Uncovers Its Hybrid Origin.</title>
        <authorList>
            <person name="Mixao V."/>
            <person name="Hansen A.P."/>
            <person name="Saus E."/>
            <person name="Boekhout T."/>
            <person name="Lass-Florl C."/>
            <person name="Gabaldon T."/>
        </authorList>
    </citation>
    <scope>NUCLEOTIDE SEQUENCE [LARGE SCALE GENOMIC DNA]</scope>
    <source>
        <strain evidence="2 3">CBS 180</strain>
    </source>
</reference>
<dbReference type="Proteomes" id="UP000307173">
    <property type="component" value="Unassembled WGS sequence"/>
</dbReference>
<dbReference type="InterPro" id="IPR023401">
    <property type="entry name" value="ODC_N"/>
</dbReference>
<accession>A0A4T0X3R0</accession>
<dbReference type="EMBL" id="SELW01000218">
    <property type="protein sequence ID" value="TID30016.1"/>
    <property type="molecule type" value="Genomic_DNA"/>
</dbReference>
<name>A0A4T0X3R0_9ASCO</name>